<comment type="caution">
    <text evidence="1">The sequence shown here is derived from an EMBL/GenBank/DDBJ whole genome shotgun (WGS) entry which is preliminary data.</text>
</comment>
<keyword evidence="2" id="KW-1185">Reference proteome</keyword>
<accession>A0A8X6K4I3</accession>
<dbReference type="AlphaFoldDB" id="A0A8X6K4I3"/>
<reference evidence="1" key="1">
    <citation type="submission" date="2020-08" db="EMBL/GenBank/DDBJ databases">
        <title>Multicomponent nature underlies the extraordinary mechanical properties of spider dragline silk.</title>
        <authorList>
            <person name="Kono N."/>
            <person name="Nakamura H."/>
            <person name="Mori M."/>
            <person name="Yoshida Y."/>
            <person name="Ohtoshi R."/>
            <person name="Malay A.D."/>
            <person name="Moran D.A.P."/>
            <person name="Tomita M."/>
            <person name="Numata K."/>
            <person name="Arakawa K."/>
        </authorList>
    </citation>
    <scope>NUCLEOTIDE SEQUENCE</scope>
</reference>
<evidence type="ECO:0000313" key="1">
    <source>
        <dbReference type="EMBL" id="GFS65463.1"/>
    </source>
</evidence>
<name>A0A8X6K4I3_NEPPI</name>
<sequence>GHVQTTLSQSECESLFKHLSEIVTARCTEESNGCQVESSFLRLFLPKWKCFILRTSMKIYQPDLLLAQMKWKSLGTPLGGRHLSPGRDTNHCHCPSVLGGLMEHSETST</sequence>
<dbReference type="EMBL" id="BMAW01048346">
    <property type="protein sequence ID" value="GFS65463.1"/>
    <property type="molecule type" value="Genomic_DNA"/>
</dbReference>
<gene>
    <name evidence="1" type="ORF">NPIL_377471</name>
</gene>
<proteinExistence type="predicted"/>
<dbReference type="Proteomes" id="UP000887013">
    <property type="component" value="Unassembled WGS sequence"/>
</dbReference>
<organism evidence="1 2">
    <name type="scientific">Nephila pilipes</name>
    <name type="common">Giant wood spider</name>
    <name type="synonym">Nephila maculata</name>
    <dbReference type="NCBI Taxonomy" id="299642"/>
    <lineage>
        <taxon>Eukaryota</taxon>
        <taxon>Metazoa</taxon>
        <taxon>Ecdysozoa</taxon>
        <taxon>Arthropoda</taxon>
        <taxon>Chelicerata</taxon>
        <taxon>Arachnida</taxon>
        <taxon>Araneae</taxon>
        <taxon>Araneomorphae</taxon>
        <taxon>Entelegynae</taxon>
        <taxon>Araneoidea</taxon>
        <taxon>Nephilidae</taxon>
        <taxon>Nephila</taxon>
    </lineage>
</organism>
<feature type="non-terminal residue" evidence="1">
    <location>
        <position position="1"/>
    </location>
</feature>
<evidence type="ECO:0000313" key="2">
    <source>
        <dbReference type="Proteomes" id="UP000887013"/>
    </source>
</evidence>
<protein>
    <submittedName>
        <fullName evidence="1">Uncharacterized protein</fullName>
    </submittedName>
</protein>